<dbReference type="InterPro" id="IPR016176">
    <property type="entry name" value="Cbl-dep_enz_cat"/>
</dbReference>
<dbReference type="Pfam" id="PF01642">
    <property type="entry name" value="MM_CoA_mutase"/>
    <property type="match status" value="1"/>
</dbReference>
<dbReference type="PANTHER" id="PTHR48101:SF1">
    <property type="entry name" value="METHYLMALONYL-COA MUTASE, LARGE SUBUNIT"/>
    <property type="match status" value="1"/>
</dbReference>
<accession>A0A081DFY9</accession>
<proteinExistence type="predicted"/>
<evidence type="ECO:0000313" key="3">
    <source>
        <dbReference type="Proteomes" id="UP000028980"/>
    </source>
</evidence>
<dbReference type="GO" id="GO:0031419">
    <property type="term" value="F:cobalamin binding"/>
    <property type="evidence" value="ECO:0007669"/>
    <property type="project" value="InterPro"/>
</dbReference>
<evidence type="ECO:0000259" key="1">
    <source>
        <dbReference type="Pfam" id="PF01642"/>
    </source>
</evidence>
<name>A0A081DFY9_NONUL</name>
<dbReference type="GO" id="GO:0004494">
    <property type="term" value="F:methylmalonyl-CoA mutase activity"/>
    <property type="evidence" value="ECO:0007669"/>
    <property type="project" value="UniProtKB-EC"/>
</dbReference>
<protein>
    <submittedName>
        <fullName evidence="2">Methylmalonyl-CoA mutase, small subunit</fullName>
        <ecNumber evidence="2">5.4.99.2</ecNumber>
    </submittedName>
</protein>
<keyword evidence="2" id="KW-0413">Isomerase</keyword>
<dbReference type="PANTHER" id="PTHR48101">
    <property type="entry name" value="METHYLMALONYL-COA MUTASE, MITOCHONDRIAL-RELATED"/>
    <property type="match status" value="1"/>
</dbReference>
<comment type="caution">
    <text evidence="2">The sequence shown here is derived from an EMBL/GenBank/DDBJ whole genome shotgun (WGS) entry which is preliminary data.</text>
</comment>
<dbReference type="CDD" id="cd03677">
    <property type="entry name" value="MM_CoA_mutase_beta"/>
    <property type="match status" value="1"/>
</dbReference>
<dbReference type="EC" id="5.4.99.2" evidence="2"/>
<dbReference type="EMBL" id="BBLG01000013">
    <property type="protein sequence ID" value="GAK77835.1"/>
    <property type="molecule type" value="Genomic_DNA"/>
</dbReference>
<dbReference type="SUPFAM" id="SSF51703">
    <property type="entry name" value="Cobalamin (vitamin B12)-dependent enzymes"/>
    <property type="match status" value="1"/>
</dbReference>
<dbReference type="AlphaFoldDB" id="A0A081DFY9"/>
<gene>
    <name evidence="2" type="ORF">JCM19296_3444</name>
</gene>
<reference evidence="2 3" key="1">
    <citation type="journal article" date="2014" name="Genome Announc.">
        <title>Draft Genome Sequences of Marine Flavobacterium Nonlabens Strains NR17, NR24, NR27, NR32, NR33, and Ara13.</title>
        <authorList>
            <person name="Nakanishi M."/>
            <person name="Meirelles P."/>
            <person name="Suzuki R."/>
            <person name="Takatani N."/>
            <person name="Mino S."/>
            <person name="Suda W."/>
            <person name="Oshima K."/>
            <person name="Hattori M."/>
            <person name="Ohkuma M."/>
            <person name="Hosokawa M."/>
            <person name="Miyashita K."/>
            <person name="Thompson F.L."/>
            <person name="Niwa A."/>
            <person name="Sawabe T."/>
            <person name="Sawabe T."/>
        </authorList>
    </citation>
    <scope>NUCLEOTIDE SEQUENCE [LARGE SCALE GENOMIC DNA]</scope>
    <source>
        <strain evidence="3">JCM19296</strain>
    </source>
</reference>
<dbReference type="Gene3D" id="3.20.20.240">
    <property type="entry name" value="Methylmalonyl-CoA mutase"/>
    <property type="match status" value="2"/>
</dbReference>
<feature type="domain" description="Methylmalonyl-CoA mutase alpha/beta chain catalytic" evidence="1">
    <location>
        <begin position="144"/>
        <end position="420"/>
    </location>
</feature>
<organism evidence="2 3">
    <name type="scientific">Nonlabens ulvanivorans</name>
    <name type="common">Persicivirga ulvanivorans</name>
    <dbReference type="NCBI Taxonomy" id="906888"/>
    <lineage>
        <taxon>Bacteria</taxon>
        <taxon>Pseudomonadati</taxon>
        <taxon>Bacteroidota</taxon>
        <taxon>Flavobacteriia</taxon>
        <taxon>Flavobacteriales</taxon>
        <taxon>Flavobacteriaceae</taxon>
        <taxon>Nonlabens</taxon>
    </lineage>
</organism>
<dbReference type="Proteomes" id="UP000028980">
    <property type="component" value="Unassembled WGS sequence"/>
</dbReference>
<sequence length="460" mass="52120">MSNRLFEDFEPVSETAWKQKIQMDLKGADYNETLVTKTNTGIDIKPIYHSDSAPQLNIPARATDNWFISQRIYAGNATAANKKAKDVLKRGSEGVLFVIPNKEIDPTVLLKGLPEYGIQIHPQFMDLDYIKQVHDINPKAYVHIDIINQLASDGNWFNDSKKDHYNYAEFIKSFSGYFSQFTVNTSLYQNAGATTTQELGYYAAHLNEYLNHYCDTSKEHDAGIYDAFAKAEKRINIDTTIGNNYFMEIAKYRAYRLITKAIGNLYSIDLKCYITASPSLRNKSLLDYNVNLLRTTTECMSAVLGGADTVYNLSYDAFFNKENEFGDRIARNQLRILKDEAYLEKINNAADGSYYIDTLTKQLTEKALELFKMIENGGGFVQSLFDGTIQRKIKESAAQELSDLGNGKKILVGVNKYPNADLPLQKEYELYPFVKANPRKTLIAPIVPTRLAESIEKAQL</sequence>
<evidence type="ECO:0000313" key="2">
    <source>
        <dbReference type="EMBL" id="GAK77835.1"/>
    </source>
</evidence>
<dbReference type="InterPro" id="IPR006099">
    <property type="entry name" value="MeMalonylCoA_mutase_a/b_cat"/>
</dbReference>